<dbReference type="PROSITE" id="PS51687">
    <property type="entry name" value="SAM_MT_RNA_M5U"/>
    <property type="match status" value="1"/>
</dbReference>
<evidence type="ECO:0000313" key="8">
    <source>
        <dbReference type="Proteomes" id="UP001212152"/>
    </source>
</evidence>
<dbReference type="CDD" id="cd02440">
    <property type="entry name" value="AdoMet_MTases"/>
    <property type="match status" value="1"/>
</dbReference>
<evidence type="ECO:0000313" key="7">
    <source>
        <dbReference type="EMBL" id="KAJ3181991.1"/>
    </source>
</evidence>
<dbReference type="EMBL" id="JADGJQ010000010">
    <property type="protein sequence ID" value="KAJ3181991.1"/>
    <property type="molecule type" value="Genomic_DNA"/>
</dbReference>
<feature type="active site" description="Nucleophile" evidence="4">
    <location>
        <position position="555"/>
    </location>
</feature>
<dbReference type="GO" id="GO:0008033">
    <property type="term" value="P:tRNA processing"/>
    <property type="evidence" value="ECO:0007669"/>
    <property type="project" value="InterPro"/>
</dbReference>
<dbReference type="PROSITE" id="PS50926">
    <property type="entry name" value="TRAM"/>
    <property type="match status" value="1"/>
</dbReference>
<keyword evidence="2 4" id="KW-0808">Transferase</keyword>
<dbReference type="GO" id="GO:0030697">
    <property type="term" value="F:tRNA (uracil(54)-C5)-methyltransferase activity, S-adenosyl methionine-dependent"/>
    <property type="evidence" value="ECO:0007669"/>
    <property type="project" value="InterPro"/>
</dbReference>
<dbReference type="InterPro" id="IPR025795">
    <property type="entry name" value="tRNA_(uracil-5-)_MeTrfase"/>
</dbReference>
<evidence type="ECO:0000256" key="4">
    <source>
        <dbReference type="PROSITE-ProRule" id="PRU01024"/>
    </source>
</evidence>
<feature type="binding site" evidence="4">
    <location>
        <position position="476"/>
    </location>
    <ligand>
        <name>S-adenosyl-L-methionine</name>
        <dbReference type="ChEBI" id="CHEBI:59789"/>
    </ligand>
</feature>
<dbReference type="PANTHER" id="PTHR11061">
    <property type="entry name" value="RNA M5U METHYLTRANSFERASE"/>
    <property type="match status" value="1"/>
</dbReference>
<comment type="caution">
    <text evidence="7">The sequence shown here is derived from an EMBL/GenBank/DDBJ whole genome shotgun (WGS) entry which is preliminary data.</text>
</comment>
<feature type="compositionally biased region" description="Pro residues" evidence="5">
    <location>
        <begin position="90"/>
        <end position="101"/>
    </location>
</feature>
<name>A0AAD5TNT5_9FUNG</name>
<dbReference type="SUPFAM" id="SSF50249">
    <property type="entry name" value="Nucleic acid-binding proteins"/>
    <property type="match status" value="1"/>
</dbReference>
<dbReference type="InterPro" id="IPR002792">
    <property type="entry name" value="TRAM_dom"/>
</dbReference>
<dbReference type="Proteomes" id="UP001212152">
    <property type="component" value="Unassembled WGS sequence"/>
</dbReference>
<dbReference type="Gene3D" id="3.40.50.150">
    <property type="entry name" value="Vaccinia Virus protein VP39"/>
    <property type="match status" value="2"/>
</dbReference>
<gene>
    <name evidence="7" type="ORF">HDU87_000329</name>
</gene>
<dbReference type="PANTHER" id="PTHR11061:SF30">
    <property type="entry name" value="TRNA (URACIL(54)-C(5))-METHYLTRANSFERASE"/>
    <property type="match status" value="1"/>
</dbReference>
<dbReference type="AlphaFoldDB" id="A0AAD5TNT5"/>
<feature type="binding site" evidence="4">
    <location>
        <position position="455"/>
    </location>
    <ligand>
        <name>S-adenosyl-L-methionine</name>
        <dbReference type="ChEBI" id="CHEBI:59789"/>
    </ligand>
</feature>
<feature type="region of interest" description="Disordered" evidence="5">
    <location>
        <begin position="1"/>
        <end position="126"/>
    </location>
</feature>
<feature type="compositionally biased region" description="Low complexity" evidence="5">
    <location>
        <begin position="62"/>
        <end position="74"/>
    </location>
</feature>
<evidence type="ECO:0000256" key="2">
    <source>
        <dbReference type="ARBA" id="ARBA00022679"/>
    </source>
</evidence>
<dbReference type="InterPro" id="IPR010280">
    <property type="entry name" value="U5_MeTrfase_fam"/>
</dbReference>
<dbReference type="GO" id="GO:0032259">
    <property type="term" value="P:methylation"/>
    <property type="evidence" value="ECO:0007669"/>
    <property type="project" value="UniProtKB-KW"/>
</dbReference>
<dbReference type="Gene3D" id="2.40.50.140">
    <property type="entry name" value="Nucleic acid-binding proteins"/>
    <property type="match status" value="1"/>
</dbReference>
<evidence type="ECO:0000256" key="3">
    <source>
        <dbReference type="ARBA" id="ARBA00022691"/>
    </source>
</evidence>
<dbReference type="Pfam" id="PF05958">
    <property type="entry name" value="tRNA_U5-meth_tr"/>
    <property type="match status" value="1"/>
</dbReference>
<evidence type="ECO:0000256" key="5">
    <source>
        <dbReference type="SAM" id="MobiDB-lite"/>
    </source>
</evidence>
<dbReference type="PROSITE" id="PS51622">
    <property type="entry name" value="SAM_MT_RNA_M5U_2"/>
    <property type="match status" value="1"/>
</dbReference>
<organism evidence="7 8">
    <name type="scientific">Geranomyces variabilis</name>
    <dbReference type="NCBI Taxonomy" id="109894"/>
    <lineage>
        <taxon>Eukaryota</taxon>
        <taxon>Fungi</taxon>
        <taxon>Fungi incertae sedis</taxon>
        <taxon>Chytridiomycota</taxon>
        <taxon>Chytridiomycota incertae sedis</taxon>
        <taxon>Chytridiomycetes</taxon>
        <taxon>Spizellomycetales</taxon>
        <taxon>Powellomycetaceae</taxon>
        <taxon>Geranomyces</taxon>
    </lineage>
</organism>
<feature type="binding site" evidence="4">
    <location>
        <position position="528"/>
    </location>
    <ligand>
        <name>S-adenosyl-L-methionine</name>
        <dbReference type="ChEBI" id="CHEBI:59789"/>
    </ligand>
</feature>
<evidence type="ECO:0000256" key="1">
    <source>
        <dbReference type="ARBA" id="ARBA00022603"/>
    </source>
</evidence>
<keyword evidence="1 4" id="KW-0489">Methyltransferase</keyword>
<comment type="similarity">
    <text evidence="4">Belongs to the class I-like SAM-binding methyltransferase superfamily. RNA M5U methyltransferase family.</text>
</comment>
<dbReference type="InterPro" id="IPR029063">
    <property type="entry name" value="SAM-dependent_MTases_sf"/>
</dbReference>
<dbReference type="SUPFAM" id="SSF53335">
    <property type="entry name" value="S-adenosyl-L-methionine-dependent methyltransferases"/>
    <property type="match status" value="1"/>
</dbReference>
<accession>A0AAD5TNT5</accession>
<protein>
    <recommendedName>
        <fullName evidence="6">TRAM domain-containing protein</fullName>
    </recommendedName>
</protein>
<dbReference type="InterPro" id="IPR012340">
    <property type="entry name" value="NA-bd_OB-fold"/>
</dbReference>
<feature type="compositionally biased region" description="Basic residues" evidence="5">
    <location>
        <begin position="102"/>
        <end position="112"/>
    </location>
</feature>
<feature type="region of interest" description="Disordered" evidence="5">
    <location>
        <begin position="571"/>
        <end position="593"/>
    </location>
</feature>
<evidence type="ECO:0000259" key="6">
    <source>
        <dbReference type="PROSITE" id="PS50926"/>
    </source>
</evidence>
<sequence>MPPPVPRPSGSGTCRKLVSGAHRRCTSVPPRPPAPPLCLAARRLHTTSPLHALPERKPQDRPSSSSSSSFWSASPPSPPPLQFPSSLAPTPAPRSPLPPPSLRKKKPWKQSKKAAADKTPNDNIFPPDLPALLRSLNLPGPIPYLADRETLREMSSPYAYHQEVTVTIFATSDSGHGVAVGVDNWLVLVPTVLEGEVVRARVYRDGEGFSIAELVEVVTPHAMRVQPRCEYFGRCGGCGFQHVEYGEQLRRKREMVQRVYKPLLSAAAAVRGAKEAATVEISQVVPSPRQYGYRTKMTPHYEQRRAGIPLENIGYNERGRKTVLDVDRCAIVTDEINAAYAKARGRLLGATNPSNALGSTLMFRHGLALNGAPPRPRQSVDDPPQAWPPAGATPTVVIAPRDFVTDSIDGLHLSYPAHTFFQTNSTILPTFLAYIRSQLATARRDHGITSLIDAYCGAGIFALACAPDFKRVVGIELDAKSLAAATANAHANGIRNAAFVTGSADAVFDTLATHGALPDADATAVILDPPAKGAGAAFIDQLLRFNPKVVVYVSCNVASQVRDLNRLVLGDDEKDTSSSPAVVAPPDDGGPRVPPPRQLLIGGKMVDLQTLTATARANAKPRLYDVVSVTPFDMFPQTAQLETVTVLVRRD</sequence>
<feature type="binding site" evidence="4">
    <location>
        <position position="422"/>
    </location>
    <ligand>
        <name>S-adenosyl-L-methionine</name>
        <dbReference type="ChEBI" id="CHEBI:59789"/>
    </ligand>
</feature>
<keyword evidence="3 4" id="KW-0949">S-adenosyl-L-methionine</keyword>
<reference evidence="7" key="1">
    <citation type="submission" date="2020-05" db="EMBL/GenBank/DDBJ databases">
        <title>Phylogenomic resolution of chytrid fungi.</title>
        <authorList>
            <person name="Stajich J.E."/>
            <person name="Amses K."/>
            <person name="Simmons R."/>
            <person name="Seto K."/>
            <person name="Myers J."/>
            <person name="Bonds A."/>
            <person name="Quandt C.A."/>
            <person name="Barry K."/>
            <person name="Liu P."/>
            <person name="Grigoriev I."/>
            <person name="Longcore J.E."/>
            <person name="James T.Y."/>
        </authorList>
    </citation>
    <scope>NUCLEOTIDE SEQUENCE</scope>
    <source>
        <strain evidence="7">JEL0379</strain>
    </source>
</reference>
<proteinExistence type="inferred from homology"/>
<keyword evidence="8" id="KW-1185">Reference proteome</keyword>
<feature type="domain" description="TRAM" evidence="6">
    <location>
        <begin position="157"/>
        <end position="216"/>
    </location>
</feature>